<protein>
    <submittedName>
        <fullName evidence="2">DUF3888 domain-containing protein</fullName>
    </submittedName>
</protein>
<proteinExistence type="predicted"/>
<comment type="caution">
    <text evidence="2">The sequence shown here is derived from an EMBL/GenBank/DDBJ whole genome shotgun (WGS) entry which is preliminary data.</text>
</comment>
<keyword evidence="3" id="KW-1185">Reference proteome</keyword>
<dbReference type="EMBL" id="JBHUKY010000077">
    <property type="protein sequence ID" value="MFD2413777.1"/>
    <property type="molecule type" value="Genomic_DNA"/>
</dbReference>
<feature type="signal peptide" evidence="1">
    <location>
        <begin position="1"/>
        <end position="28"/>
    </location>
</feature>
<reference evidence="3" key="1">
    <citation type="journal article" date="2019" name="Int. J. Syst. Evol. Microbiol.">
        <title>The Global Catalogue of Microorganisms (GCM) 10K type strain sequencing project: providing services to taxonomists for standard genome sequencing and annotation.</title>
        <authorList>
            <consortium name="The Broad Institute Genomics Platform"/>
            <consortium name="The Broad Institute Genome Sequencing Center for Infectious Disease"/>
            <person name="Wu L."/>
            <person name="Ma J."/>
        </authorList>
    </citation>
    <scope>NUCLEOTIDE SEQUENCE [LARGE SCALE GENOMIC DNA]</scope>
    <source>
        <strain evidence="3">CCM 8725</strain>
    </source>
</reference>
<evidence type="ECO:0000256" key="1">
    <source>
        <dbReference type="SAM" id="SignalP"/>
    </source>
</evidence>
<gene>
    <name evidence="2" type="ORF">ACFSX3_28305</name>
</gene>
<organism evidence="2 3">
    <name type="scientific">Paenibacillus rhizoplanae</name>
    <dbReference type="NCBI Taxonomy" id="1917181"/>
    <lineage>
        <taxon>Bacteria</taxon>
        <taxon>Bacillati</taxon>
        <taxon>Bacillota</taxon>
        <taxon>Bacilli</taxon>
        <taxon>Bacillales</taxon>
        <taxon>Paenibacillaceae</taxon>
        <taxon>Paenibacillus</taxon>
    </lineage>
</organism>
<evidence type="ECO:0000313" key="3">
    <source>
        <dbReference type="Proteomes" id="UP001597448"/>
    </source>
</evidence>
<feature type="chain" id="PRO_5045733415" evidence="1">
    <location>
        <begin position="29"/>
        <end position="156"/>
    </location>
</feature>
<dbReference type="RefSeq" id="WP_379256292.1">
    <property type="nucleotide sequence ID" value="NZ_JBHSVQ010000001.1"/>
</dbReference>
<keyword evidence="1" id="KW-0732">Signal</keyword>
<evidence type="ECO:0000313" key="2">
    <source>
        <dbReference type="EMBL" id="MFD2413777.1"/>
    </source>
</evidence>
<dbReference type="InterPro" id="IPR024984">
    <property type="entry name" value="DUF3888"/>
</dbReference>
<sequence length="156" mass="17913">MKRKLQVMTTLLIIALIINGLATAPCTAAEPPSQLQNPQTDSRELQLQDMLVLQLLPYMNEQLEAAYFSLLTTTPQLYPYLVQVEQVERLNGFRGFDFQITLRAFPTVGPHNSVGEDLFTYRISTSQIKLINYKHLKEPKQHNIPPNDLDMRRKSK</sequence>
<dbReference type="Proteomes" id="UP001597448">
    <property type="component" value="Unassembled WGS sequence"/>
</dbReference>
<name>A0ABW5FJ28_9BACL</name>
<dbReference type="Pfam" id="PF13027">
    <property type="entry name" value="DUF3888"/>
    <property type="match status" value="1"/>
</dbReference>
<accession>A0ABW5FJ28</accession>